<dbReference type="EMBL" id="BONF01000011">
    <property type="protein sequence ID" value="GIF80904.1"/>
    <property type="molecule type" value="Genomic_DNA"/>
</dbReference>
<name>A0A8J3JPF5_9ACTN</name>
<gene>
    <name evidence="2" type="ORF">Cba03nite_22530</name>
</gene>
<feature type="domain" description="Insertion element IS402-like" evidence="1">
    <location>
        <begin position="3"/>
        <end position="51"/>
    </location>
</feature>
<dbReference type="PANTHER" id="PTHR30007">
    <property type="entry name" value="PHP DOMAIN PROTEIN"/>
    <property type="match status" value="1"/>
</dbReference>
<dbReference type="PANTHER" id="PTHR30007:SF0">
    <property type="entry name" value="TRANSPOSASE"/>
    <property type="match status" value="1"/>
</dbReference>
<comment type="caution">
    <text evidence="2">The sequence shown here is derived from an EMBL/GenBank/DDBJ whole genome shotgun (WGS) entry which is preliminary data.</text>
</comment>
<proteinExistence type="predicted"/>
<evidence type="ECO:0000313" key="3">
    <source>
        <dbReference type="Proteomes" id="UP000601223"/>
    </source>
</evidence>
<keyword evidence="3" id="KW-1185">Reference proteome</keyword>
<accession>A0A8J3JPF5</accession>
<reference evidence="2 3" key="1">
    <citation type="submission" date="2021-01" db="EMBL/GenBank/DDBJ databases">
        <title>Whole genome shotgun sequence of Catellatospora bangladeshensis NBRC 107357.</title>
        <authorList>
            <person name="Komaki H."/>
            <person name="Tamura T."/>
        </authorList>
    </citation>
    <scope>NUCLEOTIDE SEQUENCE [LARGE SCALE GENOMIC DNA]</scope>
    <source>
        <strain evidence="2 3">NBRC 107357</strain>
    </source>
</reference>
<sequence length="78" mass="8975">MSYPRRCIVDAIRYLVRTGCQWGSLPAEFPAALVKHYFTVWTRDGTLNQLHNTLREQVRQVEGRSQAISPLPEKVSEC</sequence>
<dbReference type="Proteomes" id="UP000601223">
    <property type="component" value="Unassembled WGS sequence"/>
</dbReference>
<evidence type="ECO:0000259" key="1">
    <source>
        <dbReference type="Pfam" id="PF13340"/>
    </source>
</evidence>
<protein>
    <recommendedName>
        <fullName evidence="1">Insertion element IS402-like domain-containing protein</fullName>
    </recommendedName>
</protein>
<dbReference type="InterPro" id="IPR025161">
    <property type="entry name" value="IS402-like_dom"/>
</dbReference>
<organism evidence="2 3">
    <name type="scientific">Catellatospora bangladeshensis</name>
    <dbReference type="NCBI Taxonomy" id="310355"/>
    <lineage>
        <taxon>Bacteria</taxon>
        <taxon>Bacillati</taxon>
        <taxon>Actinomycetota</taxon>
        <taxon>Actinomycetes</taxon>
        <taxon>Micromonosporales</taxon>
        <taxon>Micromonosporaceae</taxon>
        <taxon>Catellatospora</taxon>
    </lineage>
</organism>
<dbReference type="AlphaFoldDB" id="A0A8J3JPF5"/>
<dbReference type="Pfam" id="PF13340">
    <property type="entry name" value="DUF4096"/>
    <property type="match status" value="1"/>
</dbReference>
<evidence type="ECO:0000313" key="2">
    <source>
        <dbReference type="EMBL" id="GIF80904.1"/>
    </source>
</evidence>